<dbReference type="InterPro" id="IPR043852">
    <property type="entry name" value="DUF5814"/>
</dbReference>
<evidence type="ECO:0000313" key="1">
    <source>
        <dbReference type="EMBL" id="ABS55572.1"/>
    </source>
</evidence>
<gene>
    <name evidence="1" type="ordered locus">Mboo_1054</name>
</gene>
<dbReference type="STRING" id="456442.Mboo_1054"/>
<dbReference type="Proteomes" id="UP000002408">
    <property type="component" value="Chromosome"/>
</dbReference>
<dbReference type="GeneID" id="5410890"/>
<organism evidence="1 2">
    <name type="scientific">Methanoregula boonei (strain DSM 21154 / JCM 14090 / 6A8)</name>
    <dbReference type="NCBI Taxonomy" id="456442"/>
    <lineage>
        <taxon>Archaea</taxon>
        <taxon>Methanobacteriati</taxon>
        <taxon>Methanobacteriota</taxon>
        <taxon>Stenosarchaea group</taxon>
        <taxon>Methanomicrobia</taxon>
        <taxon>Methanomicrobiales</taxon>
        <taxon>Methanoregulaceae</taxon>
        <taxon>Methanoregula</taxon>
    </lineage>
</organism>
<protein>
    <submittedName>
        <fullName evidence="1">Superfamily II helicase-like protein</fullName>
    </submittedName>
</protein>
<dbReference type="EMBL" id="CP000780">
    <property type="protein sequence ID" value="ABS55572.1"/>
    <property type="molecule type" value="Genomic_DNA"/>
</dbReference>
<dbReference type="GO" id="GO:0004386">
    <property type="term" value="F:helicase activity"/>
    <property type="evidence" value="ECO:0007669"/>
    <property type="project" value="UniProtKB-KW"/>
</dbReference>
<dbReference type="eggNOG" id="arCOG03143">
    <property type="taxonomic scope" value="Archaea"/>
</dbReference>
<keyword evidence="2" id="KW-1185">Reference proteome</keyword>
<sequence>MIAGRARFRHAKKIERLCGYRVPEFAFSPVMLETVTSRFNFDALDFAVREQLLRFFDDFLRCKCRNSPLCGCPEKKFAKKVIELRENGLDHRQIAAYLSDEYGIEIFPADVLSFLEDSVHVLEAIADVAHLHGEEALAAKTADHIRLIER</sequence>
<dbReference type="Pfam" id="PF19131">
    <property type="entry name" value="DUF5814"/>
    <property type="match status" value="1"/>
</dbReference>
<keyword evidence="1" id="KW-0347">Helicase</keyword>
<accession>A7I761</accession>
<dbReference type="KEGG" id="mbn:Mboo_1054"/>
<keyword evidence="1" id="KW-0378">Hydrolase</keyword>
<keyword evidence="1" id="KW-0547">Nucleotide-binding</keyword>
<dbReference type="OrthoDB" id="115795at2157"/>
<proteinExistence type="predicted"/>
<dbReference type="RefSeq" id="WP_012106599.1">
    <property type="nucleotide sequence ID" value="NC_009712.1"/>
</dbReference>
<reference evidence="2" key="1">
    <citation type="journal article" date="2015" name="Microbiology">
        <title>Genome of Methanoregula boonei 6A8 reveals adaptations to oligotrophic peatland environments.</title>
        <authorList>
            <person name="Braeuer S."/>
            <person name="Cadillo-Quiroz H."/>
            <person name="Kyrpides N."/>
            <person name="Woyke T."/>
            <person name="Goodwin L."/>
            <person name="Detter C."/>
            <person name="Podell S."/>
            <person name="Yavitt J.B."/>
            <person name="Zinder S.H."/>
        </authorList>
    </citation>
    <scope>NUCLEOTIDE SEQUENCE [LARGE SCALE GENOMIC DNA]</scope>
    <source>
        <strain evidence="2">DSM 21154 / JCM 14090 / 6A8</strain>
    </source>
</reference>
<name>A7I761_METB6</name>
<dbReference type="AlphaFoldDB" id="A7I761"/>
<dbReference type="HOGENOM" id="CLU_117036_0_0_2"/>
<evidence type="ECO:0000313" key="2">
    <source>
        <dbReference type="Proteomes" id="UP000002408"/>
    </source>
</evidence>
<keyword evidence="1" id="KW-0067">ATP-binding</keyword>